<evidence type="ECO:0000256" key="2">
    <source>
        <dbReference type="ARBA" id="ARBA00022448"/>
    </source>
</evidence>
<evidence type="ECO:0000256" key="7">
    <source>
        <dbReference type="ARBA" id="ARBA00023065"/>
    </source>
</evidence>
<sequence>MIDINATLIAQILNFLILAGLLRAVAYKPVVRMLKARQDRIQESLDKADADAEEADKLLAEYKAKLAEANVKAENIVLMAEKRASEEREAKRAEVKREIEQMRKAAKAEIDREREHAVQQLRTEMITLSMAAAGKIVAKNMDKSENEALISDFVKELDKDKIGDLPC</sequence>
<keyword evidence="4 12" id="KW-0812">Transmembrane</keyword>
<dbReference type="InterPro" id="IPR050059">
    <property type="entry name" value="ATP_synthase_B_chain"/>
</dbReference>
<dbReference type="CDD" id="cd06503">
    <property type="entry name" value="ATP-synt_Fo_b"/>
    <property type="match status" value="1"/>
</dbReference>
<comment type="similarity">
    <text evidence="1 12 13">Belongs to the ATPase B chain family.</text>
</comment>
<keyword evidence="7 12" id="KW-0406">Ion transport</keyword>
<gene>
    <name evidence="12 15" type="primary">atpF</name>
    <name evidence="15" type="ORF">ERS852385_01057</name>
</gene>
<dbReference type="GO" id="GO:0045259">
    <property type="term" value="C:proton-transporting ATP synthase complex"/>
    <property type="evidence" value="ECO:0007669"/>
    <property type="project" value="UniProtKB-KW"/>
</dbReference>
<proteinExistence type="inferred from homology"/>
<evidence type="ECO:0000256" key="8">
    <source>
        <dbReference type="ARBA" id="ARBA00023136"/>
    </source>
</evidence>
<comment type="function">
    <text evidence="10 12">F(1)F(0) ATP synthase produces ATP from ADP in the presence of a proton or sodium gradient. F-type ATPases consist of two structural domains, F(1) containing the extramembraneous catalytic core and F(0) containing the membrane proton channel, linked together by a central stalk and a peripheral stalk. During catalysis, ATP synthesis in the catalytic domain of F(1) is coupled via a rotary mechanism of the central stalk subunits to proton translocation.</text>
</comment>
<dbReference type="InterPro" id="IPR005864">
    <property type="entry name" value="ATP_synth_F0_bsu_bac"/>
</dbReference>
<keyword evidence="5 12" id="KW-0375">Hydrogen ion transport</keyword>
<evidence type="ECO:0000313" key="16">
    <source>
        <dbReference type="Proteomes" id="UP000095546"/>
    </source>
</evidence>
<dbReference type="Pfam" id="PF00430">
    <property type="entry name" value="ATP-synt_B"/>
    <property type="match status" value="1"/>
</dbReference>
<dbReference type="RefSeq" id="WP_036375735.1">
    <property type="nucleotide sequence ID" value="NZ_CABIWZ010000005.1"/>
</dbReference>
<dbReference type="InterPro" id="IPR002146">
    <property type="entry name" value="ATP_synth_b/b'su_bac/chlpt"/>
</dbReference>
<evidence type="ECO:0000256" key="14">
    <source>
        <dbReference type="SAM" id="Coils"/>
    </source>
</evidence>
<evidence type="ECO:0000256" key="10">
    <source>
        <dbReference type="ARBA" id="ARBA00025198"/>
    </source>
</evidence>
<evidence type="ECO:0000256" key="13">
    <source>
        <dbReference type="RuleBase" id="RU003848"/>
    </source>
</evidence>
<dbReference type="Proteomes" id="UP000095546">
    <property type="component" value="Unassembled WGS sequence"/>
</dbReference>
<keyword evidence="6 12" id="KW-1133">Transmembrane helix</keyword>
<dbReference type="HAMAP" id="MF_01398">
    <property type="entry name" value="ATP_synth_b_bprime"/>
    <property type="match status" value="1"/>
</dbReference>
<keyword evidence="16" id="KW-1185">Reference proteome</keyword>
<comment type="subcellular location">
    <subcellularLocation>
        <location evidence="12">Cell membrane</location>
        <topology evidence="12">Single-pass membrane protein</topology>
    </subcellularLocation>
    <subcellularLocation>
        <location evidence="11">Endomembrane system</location>
        <topology evidence="11">Single-pass membrane protein</topology>
    </subcellularLocation>
</comment>
<feature type="transmembrane region" description="Helical" evidence="12">
    <location>
        <begin position="6"/>
        <end position="27"/>
    </location>
</feature>
<dbReference type="OrthoDB" id="5518984at2"/>
<reference evidence="15 16" key="1">
    <citation type="submission" date="2015-09" db="EMBL/GenBank/DDBJ databases">
        <authorList>
            <consortium name="Pathogen Informatics"/>
        </authorList>
    </citation>
    <scope>NUCLEOTIDE SEQUENCE [LARGE SCALE GENOMIC DNA]</scope>
    <source>
        <strain evidence="15 16">2789STDY5608828</strain>
    </source>
</reference>
<evidence type="ECO:0000256" key="5">
    <source>
        <dbReference type="ARBA" id="ARBA00022781"/>
    </source>
</evidence>
<keyword evidence="2 12" id="KW-0813">Transport</keyword>
<feature type="coiled-coil region" evidence="14">
    <location>
        <begin position="45"/>
        <end position="116"/>
    </location>
</feature>
<keyword evidence="12" id="KW-1003">Cell membrane</keyword>
<keyword evidence="3 12" id="KW-0138">CF(0)</keyword>
<dbReference type="GO" id="GO:0012505">
    <property type="term" value="C:endomembrane system"/>
    <property type="evidence" value="ECO:0007669"/>
    <property type="project" value="UniProtKB-SubCell"/>
</dbReference>
<evidence type="ECO:0000256" key="1">
    <source>
        <dbReference type="ARBA" id="ARBA00005513"/>
    </source>
</evidence>
<evidence type="ECO:0000313" key="15">
    <source>
        <dbReference type="EMBL" id="CUN67067.1"/>
    </source>
</evidence>
<dbReference type="eggNOG" id="COG0711">
    <property type="taxonomic scope" value="Bacteria"/>
</dbReference>
<dbReference type="STRING" id="187979.ERS852385_01057"/>
<evidence type="ECO:0000256" key="11">
    <source>
        <dbReference type="ARBA" id="ARBA00037847"/>
    </source>
</evidence>
<keyword evidence="14" id="KW-0175">Coiled coil</keyword>
<evidence type="ECO:0000256" key="4">
    <source>
        <dbReference type="ARBA" id="ARBA00022692"/>
    </source>
</evidence>
<dbReference type="SUPFAM" id="SSF81573">
    <property type="entry name" value="F1F0 ATP synthase subunit B, membrane domain"/>
    <property type="match status" value="1"/>
</dbReference>
<dbReference type="GeneID" id="83710366"/>
<comment type="function">
    <text evidence="12">Component of the F(0) channel, it forms part of the peripheral stalk, linking F(1) to F(0).</text>
</comment>
<dbReference type="EMBL" id="CYYU01000005">
    <property type="protein sequence ID" value="CUN67067.1"/>
    <property type="molecule type" value="Genomic_DNA"/>
</dbReference>
<dbReference type="PANTHER" id="PTHR33445">
    <property type="entry name" value="ATP SYNTHASE SUBUNIT B', CHLOROPLASTIC"/>
    <property type="match status" value="1"/>
</dbReference>
<dbReference type="PANTHER" id="PTHR33445:SF2">
    <property type="entry name" value="ATP SYNTHASE SUBUNIT B', CHLOROPLASTIC"/>
    <property type="match status" value="1"/>
</dbReference>
<dbReference type="GO" id="GO:0005886">
    <property type="term" value="C:plasma membrane"/>
    <property type="evidence" value="ECO:0007669"/>
    <property type="project" value="UniProtKB-SubCell"/>
</dbReference>
<organism evidence="15 16">
    <name type="scientific">Mitsuokella jalaludinii</name>
    <dbReference type="NCBI Taxonomy" id="187979"/>
    <lineage>
        <taxon>Bacteria</taxon>
        <taxon>Bacillati</taxon>
        <taxon>Bacillota</taxon>
        <taxon>Negativicutes</taxon>
        <taxon>Selenomonadales</taxon>
        <taxon>Selenomonadaceae</taxon>
        <taxon>Mitsuokella</taxon>
    </lineage>
</organism>
<accession>A0A173YUC6</accession>
<comment type="subunit">
    <text evidence="12">F-type ATPases have 2 components, F(1) - the catalytic core - and F(0) - the membrane proton channel. F(1) has five subunits: alpha(3), beta(3), gamma(1), delta(1), epsilon(1). F(0) has three main subunits: a(1), b(2) and c(10-14). The alpha and beta chains form an alternating ring which encloses part of the gamma chain. F(1) is attached to F(0) by a central stalk formed by the gamma and epsilon chains, while a peripheral stalk is formed by the delta and b chains.</text>
</comment>
<dbReference type="GO" id="GO:0046933">
    <property type="term" value="F:proton-transporting ATP synthase activity, rotational mechanism"/>
    <property type="evidence" value="ECO:0007669"/>
    <property type="project" value="UniProtKB-UniRule"/>
</dbReference>
<keyword evidence="9 12" id="KW-0066">ATP synthesis</keyword>
<dbReference type="NCBIfam" id="TIGR01144">
    <property type="entry name" value="ATP_synt_b"/>
    <property type="match status" value="1"/>
</dbReference>
<evidence type="ECO:0000256" key="9">
    <source>
        <dbReference type="ARBA" id="ARBA00023310"/>
    </source>
</evidence>
<evidence type="ECO:0000256" key="3">
    <source>
        <dbReference type="ARBA" id="ARBA00022547"/>
    </source>
</evidence>
<name>A0A173YUC6_9FIRM</name>
<dbReference type="GO" id="GO:0046961">
    <property type="term" value="F:proton-transporting ATPase activity, rotational mechanism"/>
    <property type="evidence" value="ECO:0007669"/>
    <property type="project" value="TreeGrafter"/>
</dbReference>
<dbReference type="AlphaFoldDB" id="A0A173YUC6"/>
<dbReference type="InterPro" id="IPR028987">
    <property type="entry name" value="ATP_synth_B-like_membr_sf"/>
</dbReference>
<evidence type="ECO:0000256" key="6">
    <source>
        <dbReference type="ARBA" id="ARBA00022989"/>
    </source>
</evidence>
<evidence type="ECO:0000256" key="12">
    <source>
        <dbReference type="HAMAP-Rule" id="MF_01398"/>
    </source>
</evidence>
<protein>
    <recommendedName>
        <fullName evidence="12">ATP synthase subunit b</fullName>
    </recommendedName>
    <alternativeName>
        <fullName evidence="12">ATP synthase F(0) sector subunit b</fullName>
    </alternativeName>
    <alternativeName>
        <fullName evidence="12">ATPase subunit I</fullName>
    </alternativeName>
    <alternativeName>
        <fullName evidence="12">F-type ATPase subunit b</fullName>
        <shortName evidence="12">F-ATPase subunit b</shortName>
    </alternativeName>
</protein>
<keyword evidence="8 12" id="KW-0472">Membrane</keyword>